<keyword evidence="2" id="KW-1185">Reference proteome</keyword>
<organism evidence="1 2">
    <name type="scientific">Psophocarpus tetragonolobus</name>
    <name type="common">Winged bean</name>
    <name type="synonym">Dolichos tetragonolobus</name>
    <dbReference type="NCBI Taxonomy" id="3891"/>
    <lineage>
        <taxon>Eukaryota</taxon>
        <taxon>Viridiplantae</taxon>
        <taxon>Streptophyta</taxon>
        <taxon>Embryophyta</taxon>
        <taxon>Tracheophyta</taxon>
        <taxon>Spermatophyta</taxon>
        <taxon>Magnoliopsida</taxon>
        <taxon>eudicotyledons</taxon>
        <taxon>Gunneridae</taxon>
        <taxon>Pentapetalae</taxon>
        <taxon>rosids</taxon>
        <taxon>fabids</taxon>
        <taxon>Fabales</taxon>
        <taxon>Fabaceae</taxon>
        <taxon>Papilionoideae</taxon>
        <taxon>50 kb inversion clade</taxon>
        <taxon>NPAAA clade</taxon>
        <taxon>indigoferoid/millettioid clade</taxon>
        <taxon>Phaseoleae</taxon>
        <taxon>Psophocarpus</taxon>
    </lineage>
</organism>
<dbReference type="AlphaFoldDB" id="A0AAN9NV00"/>
<dbReference type="EMBL" id="JAYMYS010000028">
    <property type="protein sequence ID" value="KAK7376313.1"/>
    <property type="molecule type" value="Genomic_DNA"/>
</dbReference>
<reference evidence="1 2" key="1">
    <citation type="submission" date="2024-01" db="EMBL/GenBank/DDBJ databases">
        <title>The genomes of 5 underutilized Papilionoideae crops provide insights into root nodulation and disease resistanc.</title>
        <authorList>
            <person name="Jiang F."/>
        </authorList>
    </citation>
    <scope>NUCLEOTIDE SEQUENCE [LARGE SCALE GENOMIC DNA]</scope>
    <source>
        <strain evidence="1">DUOXIRENSHENG_FW03</strain>
        <tissue evidence="1">Leaves</tissue>
    </source>
</reference>
<comment type="caution">
    <text evidence="1">The sequence shown here is derived from an EMBL/GenBank/DDBJ whole genome shotgun (WGS) entry which is preliminary data.</text>
</comment>
<gene>
    <name evidence="1" type="ORF">VNO78_34779</name>
</gene>
<proteinExistence type="predicted"/>
<protein>
    <submittedName>
        <fullName evidence="1">Uncharacterized protein</fullName>
    </submittedName>
</protein>
<sequence length="75" mass="8881">MNYSKYQASILWRFDLYFHSMISSMNVSCFVMRDVNMQELNLNLVFGVRSIDFIMDVAKLRSQFCVMVITIINIQ</sequence>
<evidence type="ECO:0000313" key="1">
    <source>
        <dbReference type="EMBL" id="KAK7376313.1"/>
    </source>
</evidence>
<name>A0AAN9NV00_PSOTE</name>
<accession>A0AAN9NV00</accession>
<dbReference type="Proteomes" id="UP001386955">
    <property type="component" value="Unassembled WGS sequence"/>
</dbReference>
<evidence type="ECO:0000313" key="2">
    <source>
        <dbReference type="Proteomes" id="UP001386955"/>
    </source>
</evidence>